<dbReference type="Proteomes" id="UP000823941">
    <property type="component" value="Chromosome 10"/>
</dbReference>
<organism evidence="2 3">
    <name type="scientific">Plutella xylostella</name>
    <name type="common">Diamondback moth</name>
    <name type="synonym">Plutella maculipennis</name>
    <dbReference type="NCBI Taxonomy" id="51655"/>
    <lineage>
        <taxon>Eukaryota</taxon>
        <taxon>Metazoa</taxon>
        <taxon>Ecdysozoa</taxon>
        <taxon>Arthropoda</taxon>
        <taxon>Hexapoda</taxon>
        <taxon>Insecta</taxon>
        <taxon>Pterygota</taxon>
        <taxon>Neoptera</taxon>
        <taxon>Endopterygota</taxon>
        <taxon>Lepidoptera</taxon>
        <taxon>Glossata</taxon>
        <taxon>Ditrysia</taxon>
        <taxon>Yponomeutoidea</taxon>
        <taxon>Plutellidae</taxon>
        <taxon>Plutella</taxon>
    </lineage>
</organism>
<accession>A0ABQ7QPH9</accession>
<name>A0ABQ7QPH9_PLUXY</name>
<comment type="caution">
    <text evidence="2">The sequence shown here is derived from an EMBL/GenBank/DDBJ whole genome shotgun (WGS) entry which is preliminary data.</text>
</comment>
<evidence type="ECO:0000313" key="3">
    <source>
        <dbReference type="Proteomes" id="UP000823941"/>
    </source>
</evidence>
<feature type="region of interest" description="Disordered" evidence="1">
    <location>
        <begin position="1"/>
        <end position="20"/>
    </location>
</feature>
<reference evidence="2 3" key="1">
    <citation type="submission" date="2021-06" db="EMBL/GenBank/DDBJ databases">
        <title>A haploid diamondback moth (Plutella xylostella L.) genome assembly resolves 31 chromosomes and identifies a diamide resistance mutation.</title>
        <authorList>
            <person name="Ward C.M."/>
            <person name="Perry K.D."/>
            <person name="Baker G."/>
            <person name="Powis K."/>
            <person name="Heckel D.G."/>
            <person name="Baxter S.W."/>
        </authorList>
    </citation>
    <scope>NUCLEOTIDE SEQUENCE [LARGE SCALE GENOMIC DNA]</scope>
    <source>
        <strain evidence="2 3">LV</strain>
        <tissue evidence="2">Single pupa</tissue>
    </source>
</reference>
<evidence type="ECO:0000313" key="2">
    <source>
        <dbReference type="EMBL" id="KAG7306943.1"/>
    </source>
</evidence>
<gene>
    <name evidence="2" type="ORF">JYU34_007066</name>
</gene>
<protein>
    <submittedName>
        <fullName evidence="2">Uncharacterized protein</fullName>
    </submittedName>
</protein>
<evidence type="ECO:0000256" key="1">
    <source>
        <dbReference type="SAM" id="MobiDB-lite"/>
    </source>
</evidence>
<proteinExistence type="predicted"/>
<sequence>MKNDLGEVPGDRTADLSQELRRSSVHNIGIERLHRHQRQVPLLQRQRRCHIQRREEEGRRR</sequence>
<dbReference type="EMBL" id="JAHIBW010000010">
    <property type="protein sequence ID" value="KAG7306943.1"/>
    <property type="molecule type" value="Genomic_DNA"/>
</dbReference>
<keyword evidence="3" id="KW-1185">Reference proteome</keyword>